<dbReference type="Gene3D" id="3.40.50.1820">
    <property type="entry name" value="alpha/beta hydrolase"/>
    <property type="match status" value="1"/>
</dbReference>
<dbReference type="Pfam" id="PF00975">
    <property type="entry name" value="Thioesterase"/>
    <property type="match status" value="1"/>
</dbReference>
<evidence type="ECO:0000259" key="1">
    <source>
        <dbReference type="Pfam" id="PF00975"/>
    </source>
</evidence>
<evidence type="ECO:0000313" key="3">
    <source>
        <dbReference type="Proteomes" id="UP001303160"/>
    </source>
</evidence>
<keyword evidence="3" id="KW-1185">Reference proteome</keyword>
<accession>A0AAN7AYD3</accession>
<dbReference type="EMBL" id="MU863892">
    <property type="protein sequence ID" value="KAK4203032.1"/>
    <property type="molecule type" value="Genomic_DNA"/>
</dbReference>
<name>A0AAN7AYD3_9PEZI</name>
<dbReference type="InterPro" id="IPR001031">
    <property type="entry name" value="Thioesterase"/>
</dbReference>
<dbReference type="AlphaFoldDB" id="A0AAN7AYD3"/>
<evidence type="ECO:0000313" key="2">
    <source>
        <dbReference type="EMBL" id="KAK4203032.1"/>
    </source>
</evidence>
<dbReference type="Proteomes" id="UP001303160">
    <property type="component" value="Unassembled WGS sequence"/>
</dbReference>
<reference evidence="2" key="2">
    <citation type="submission" date="2023-05" db="EMBL/GenBank/DDBJ databases">
        <authorList>
            <consortium name="Lawrence Berkeley National Laboratory"/>
            <person name="Steindorff A."/>
            <person name="Hensen N."/>
            <person name="Bonometti L."/>
            <person name="Westerberg I."/>
            <person name="Brannstrom I.O."/>
            <person name="Guillou S."/>
            <person name="Cros-Aarteil S."/>
            <person name="Calhoun S."/>
            <person name="Haridas S."/>
            <person name="Kuo A."/>
            <person name="Mondo S."/>
            <person name="Pangilinan J."/>
            <person name="Riley R."/>
            <person name="Labutti K."/>
            <person name="Andreopoulos B."/>
            <person name="Lipzen A."/>
            <person name="Chen C."/>
            <person name="Yanf M."/>
            <person name="Daum C."/>
            <person name="Ng V."/>
            <person name="Clum A."/>
            <person name="Ohm R."/>
            <person name="Martin F."/>
            <person name="Silar P."/>
            <person name="Natvig D."/>
            <person name="Lalanne C."/>
            <person name="Gautier V."/>
            <person name="Ament-Velasquez S.L."/>
            <person name="Kruys A."/>
            <person name="Hutchinson M.I."/>
            <person name="Powell A.J."/>
            <person name="Barry K."/>
            <person name="Miller A.N."/>
            <person name="Grigoriev I.V."/>
            <person name="Debuchy R."/>
            <person name="Gladieux P."/>
            <person name="Thoren M.H."/>
            <person name="Johannesson H."/>
        </authorList>
    </citation>
    <scope>NUCLEOTIDE SEQUENCE</scope>
    <source>
        <strain evidence="2">CBS 315.58</strain>
    </source>
</reference>
<sequence>MFPDNPSLIQEGPQPTSLWAKPPTPLVLIHDGGGTVFSYYCLGDIDRQVHGISNPNYDSGESFPGGIPEMAALYVEYIKSIVPRGNLIIGGWSLGGLLSLEVASQLAVEGENKINLLGIVMVDSVCPLSWKNKGEGFMRVIKNGVAWGPHTKEETKQKVTRCFAESSRMVGEWELPKWEAQPVAPTPFDGIGRWEMMREIKPPPVILLRARERVPVPGEAEGTVSRVDVCRDDSMLGWGEYRKDLITKVVDIPGHHFNIFSNMANLDVATEEIRKACLELEGLHLKRFLSGRDSKR</sequence>
<dbReference type="InterPro" id="IPR029058">
    <property type="entry name" value="AB_hydrolase_fold"/>
</dbReference>
<proteinExistence type="predicted"/>
<organism evidence="2 3">
    <name type="scientific">Triangularia verruculosa</name>
    <dbReference type="NCBI Taxonomy" id="2587418"/>
    <lineage>
        <taxon>Eukaryota</taxon>
        <taxon>Fungi</taxon>
        <taxon>Dikarya</taxon>
        <taxon>Ascomycota</taxon>
        <taxon>Pezizomycotina</taxon>
        <taxon>Sordariomycetes</taxon>
        <taxon>Sordariomycetidae</taxon>
        <taxon>Sordariales</taxon>
        <taxon>Podosporaceae</taxon>
        <taxon>Triangularia</taxon>
    </lineage>
</organism>
<dbReference type="GO" id="GO:0016787">
    <property type="term" value="F:hydrolase activity"/>
    <property type="evidence" value="ECO:0007669"/>
    <property type="project" value="UniProtKB-KW"/>
</dbReference>
<comment type="caution">
    <text evidence="2">The sequence shown here is derived from an EMBL/GenBank/DDBJ whole genome shotgun (WGS) entry which is preliminary data.</text>
</comment>
<protein>
    <submittedName>
        <fullName evidence="2">Alpha/Beta hydrolase protein</fullName>
    </submittedName>
</protein>
<keyword evidence="2" id="KW-0378">Hydrolase</keyword>
<reference evidence="2" key="1">
    <citation type="journal article" date="2023" name="Mol. Phylogenet. Evol.">
        <title>Genome-scale phylogeny and comparative genomics of the fungal order Sordariales.</title>
        <authorList>
            <person name="Hensen N."/>
            <person name="Bonometti L."/>
            <person name="Westerberg I."/>
            <person name="Brannstrom I.O."/>
            <person name="Guillou S."/>
            <person name="Cros-Aarteil S."/>
            <person name="Calhoun S."/>
            <person name="Haridas S."/>
            <person name="Kuo A."/>
            <person name="Mondo S."/>
            <person name="Pangilinan J."/>
            <person name="Riley R."/>
            <person name="LaButti K."/>
            <person name="Andreopoulos B."/>
            <person name="Lipzen A."/>
            <person name="Chen C."/>
            <person name="Yan M."/>
            <person name="Daum C."/>
            <person name="Ng V."/>
            <person name="Clum A."/>
            <person name="Steindorff A."/>
            <person name="Ohm R.A."/>
            <person name="Martin F."/>
            <person name="Silar P."/>
            <person name="Natvig D.O."/>
            <person name="Lalanne C."/>
            <person name="Gautier V."/>
            <person name="Ament-Velasquez S.L."/>
            <person name="Kruys A."/>
            <person name="Hutchinson M.I."/>
            <person name="Powell A.J."/>
            <person name="Barry K."/>
            <person name="Miller A.N."/>
            <person name="Grigoriev I.V."/>
            <person name="Debuchy R."/>
            <person name="Gladieux P."/>
            <person name="Hiltunen Thoren M."/>
            <person name="Johannesson H."/>
        </authorList>
    </citation>
    <scope>NUCLEOTIDE SEQUENCE</scope>
    <source>
        <strain evidence="2">CBS 315.58</strain>
    </source>
</reference>
<dbReference type="SUPFAM" id="SSF53474">
    <property type="entry name" value="alpha/beta-Hydrolases"/>
    <property type="match status" value="1"/>
</dbReference>
<feature type="domain" description="Thioesterase" evidence="1">
    <location>
        <begin position="25"/>
        <end position="127"/>
    </location>
</feature>
<gene>
    <name evidence="2" type="ORF">QBC40DRAFT_275291</name>
</gene>